<dbReference type="RefSeq" id="XP_025524254.1">
    <property type="nucleotide sequence ID" value="XM_025676124.1"/>
</dbReference>
<reference evidence="10 11" key="1">
    <citation type="submission" date="2018-02" db="EMBL/GenBank/DDBJ databases">
        <title>The genomes of Aspergillus section Nigri reveals drivers in fungal speciation.</title>
        <authorList>
            <consortium name="DOE Joint Genome Institute"/>
            <person name="Vesth T.C."/>
            <person name="Nybo J."/>
            <person name="Theobald S."/>
            <person name="Brandl J."/>
            <person name="Frisvad J.C."/>
            <person name="Nielsen K.F."/>
            <person name="Lyhne E.K."/>
            <person name="Kogle M.E."/>
            <person name="Kuo A."/>
            <person name="Riley R."/>
            <person name="Clum A."/>
            <person name="Nolan M."/>
            <person name="Lipzen A."/>
            <person name="Salamov A."/>
            <person name="Henrissat B."/>
            <person name="Wiebenga A."/>
            <person name="De vries R.P."/>
            <person name="Grigoriev I.V."/>
            <person name="Mortensen U.H."/>
            <person name="Andersen M.R."/>
            <person name="Baker S.E."/>
        </authorList>
    </citation>
    <scope>NUCLEOTIDE SEQUENCE [LARGE SCALE GENOMIC DNA]</scope>
    <source>
        <strain evidence="10 11">CBS 114.51</strain>
    </source>
</reference>
<evidence type="ECO:0000256" key="3">
    <source>
        <dbReference type="ARBA" id="ARBA00022793"/>
    </source>
</evidence>
<name>A0A8T8WRR3_ASPJA</name>
<sequence length="317" mass="35411">MSRIDVHHHCLPPVYAEALKANGGDPSGWKTPNWSPESDKAICQKLGIRTAFLSVTAPGPDVVKGPESARIARQCNEWAAEFRDQDSQKYGFFASIPSPLEDLDRAISELSYALDVLHADGVTLFTRYGDGNYYLGHRIFRPLWDELNKRHAVVFIHPTTGVDIGTINPLLPAPMIEYPHETTRCAVDLVVSKRVQENPNCKIILCHSGGTLPFIAMRPGVLLSDANLSSMTLEEFLGDCRKFYYEVAQSSSQAIELLMKFADPDRVLYGCDYPYCPDKTIDFFTNALNSASLTQEQLSKINRRNALKLFPRLAEGE</sequence>
<dbReference type="PANTHER" id="PTHR21240:SF29">
    <property type="entry name" value="AMIDOHYDROLASE-RELATED DOMAIN-CONTAINING PROTEIN"/>
    <property type="match status" value="1"/>
</dbReference>
<dbReference type="InterPro" id="IPR006680">
    <property type="entry name" value="Amidohydro-rel"/>
</dbReference>
<evidence type="ECO:0000256" key="8">
    <source>
        <dbReference type="RuleBase" id="RU366045"/>
    </source>
</evidence>
<evidence type="ECO:0000256" key="2">
    <source>
        <dbReference type="ARBA" id="ARBA00022723"/>
    </source>
</evidence>
<evidence type="ECO:0000259" key="9">
    <source>
        <dbReference type="Pfam" id="PF04909"/>
    </source>
</evidence>
<dbReference type="Gene3D" id="3.20.20.140">
    <property type="entry name" value="Metal-dependent hydrolases"/>
    <property type="match status" value="1"/>
</dbReference>
<dbReference type="GO" id="GO:0016787">
    <property type="term" value="F:hydrolase activity"/>
    <property type="evidence" value="ECO:0007669"/>
    <property type="project" value="InterPro"/>
</dbReference>
<dbReference type="Pfam" id="PF04909">
    <property type="entry name" value="Amidohydro_2"/>
    <property type="match status" value="1"/>
</dbReference>
<accession>A0A8T8WRR3</accession>
<dbReference type="PANTHER" id="PTHR21240">
    <property type="entry name" value="2-AMINO-3-CARBOXYLMUCONATE-6-SEMIALDEHYDE DECARBOXYLASE"/>
    <property type="match status" value="1"/>
</dbReference>
<evidence type="ECO:0000256" key="4">
    <source>
        <dbReference type="ARBA" id="ARBA00022833"/>
    </source>
</evidence>
<dbReference type="GeneID" id="37179817"/>
<dbReference type="InterPro" id="IPR032466">
    <property type="entry name" value="Metal_Hydrolase"/>
</dbReference>
<dbReference type="SUPFAM" id="SSF51556">
    <property type="entry name" value="Metallo-dependent hydrolases"/>
    <property type="match status" value="1"/>
</dbReference>
<dbReference type="OrthoDB" id="2832284at2759"/>
<keyword evidence="11" id="KW-1185">Reference proteome</keyword>
<dbReference type="GO" id="GO:0019748">
    <property type="term" value="P:secondary metabolic process"/>
    <property type="evidence" value="ECO:0007669"/>
    <property type="project" value="TreeGrafter"/>
</dbReference>
<keyword evidence="4" id="KW-0862">Zinc</keyword>
<evidence type="ECO:0000256" key="1">
    <source>
        <dbReference type="ARBA" id="ARBA00005871"/>
    </source>
</evidence>
<evidence type="ECO:0000313" key="11">
    <source>
        <dbReference type="Proteomes" id="UP000249497"/>
    </source>
</evidence>
<dbReference type="GO" id="GO:0047596">
    <property type="term" value="F:6-methylsalicylate decarboxylase activity"/>
    <property type="evidence" value="ECO:0007669"/>
    <property type="project" value="UniProtKB-EC"/>
</dbReference>
<dbReference type="InterPro" id="IPR032465">
    <property type="entry name" value="ACMSD"/>
</dbReference>
<comment type="similarity">
    <text evidence="1">Belongs to the metallo-dependent hydrolases superfamily. ACMSD family.</text>
</comment>
<dbReference type="Proteomes" id="UP000249497">
    <property type="component" value="Unassembled WGS sequence"/>
</dbReference>
<proteinExistence type="inferred from homology"/>
<comment type="catalytic activity">
    <reaction evidence="6">
        <text>6-methylsalicylate + H(+) = 3-methylphenol + CO2</text>
        <dbReference type="Rhea" id="RHEA:23112"/>
        <dbReference type="ChEBI" id="CHEBI:15378"/>
        <dbReference type="ChEBI" id="CHEBI:16526"/>
        <dbReference type="ChEBI" id="CHEBI:17231"/>
        <dbReference type="ChEBI" id="CHEBI:36658"/>
        <dbReference type="EC" id="4.1.1.52"/>
    </reaction>
    <physiologicalReaction direction="left-to-right" evidence="6">
        <dbReference type="Rhea" id="RHEA:23113"/>
    </physiologicalReaction>
</comment>
<dbReference type="AlphaFoldDB" id="A0A8T8WRR3"/>
<feature type="domain" description="Amidohydrolase-related" evidence="9">
    <location>
        <begin position="4"/>
        <end position="311"/>
    </location>
</feature>
<keyword evidence="5 8" id="KW-0456">Lyase</keyword>
<protein>
    <recommendedName>
        <fullName evidence="7">6-methylsalicylate decarboxylase</fullName>
        <ecNumber evidence="7">4.1.1.52</ecNumber>
    </recommendedName>
</protein>
<evidence type="ECO:0000256" key="6">
    <source>
        <dbReference type="ARBA" id="ARBA00036832"/>
    </source>
</evidence>
<dbReference type="EC" id="4.1.1.52" evidence="7"/>
<dbReference type="GO" id="GO:0046872">
    <property type="term" value="F:metal ion binding"/>
    <property type="evidence" value="ECO:0007669"/>
    <property type="project" value="UniProtKB-KW"/>
</dbReference>
<evidence type="ECO:0000313" key="10">
    <source>
        <dbReference type="EMBL" id="RAH78360.1"/>
    </source>
</evidence>
<keyword evidence="2" id="KW-0479">Metal-binding</keyword>
<gene>
    <name evidence="10" type="ORF">BO86DRAFT_438547</name>
</gene>
<organism evidence="10 11">
    <name type="scientific">Aspergillus japonicus CBS 114.51</name>
    <dbReference type="NCBI Taxonomy" id="1448312"/>
    <lineage>
        <taxon>Eukaryota</taxon>
        <taxon>Fungi</taxon>
        <taxon>Dikarya</taxon>
        <taxon>Ascomycota</taxon>
        <taxon>Pezizomycotina</taxon>
        <taxon>Eurotiomycetes</taxon>
        <taxon>Eurotiomycetidae</taxon>
        <taxon>Eurotiales</taxon>
        <taxon>Aspergillaceae</taxon>
        <taxon>Aspergillus</taxon>
        <taxon>Aspergillus subgen. Circumdati</taxon>
    </lineage>
</organism>
<dbReference type="GO" id="GO:0005829">
    <property type="term" value="C:cytosol"/>
    <property type="evidence" value="ECO:0007669"/>
    <property type="project" value="TreeGrafter"/>
</dbReference>
<keyword evidence="3 8" id="KW-0210">Decarboxylase</keyword>
<evidence type="ECO:0000256" key="7">
    <source>
        <dbReference type="ARBA" id="ARBA00038889"/>
    </source>
</evidence>
<evidence type="ECO:0000256" key="5">
    <source>
        <dbReference type="ARBA" id="ARBA00023239"/>
    </source>
</evidence>
<dbReference type="EMBL" id="KZ824828">
    <property type="protein sequence ID" value="RAH78360.1"/>
    <property type="molecule type" value="Genomic_DNA"/>
</dbReference>